<dbReference type="EMBL" id="CP144700">
    <property type="protein sequence ID" value="WVZ21873.1"/>
    <property type="molecule type" value="Genomic_DNA"/>
</dbReference>
<accession>A0AAQ3S9Y1</accession>
<name>A0AAQ3S9Y1_VIGMU</name>
<evidence type="ECO:0000313" key="2">
    <source>
        <dbReference type="Proteomes" id="UP001374535"/>
    </source>
</evidence>
<reference evidence="1 2" key="1">
    <citation type="journal article" date="2023" name="Life. Sci Alliance">
        <title>Evolutionary insights into 3D genome organization and epigenetic landscape of Vigna mungo.</title>
        <authorList>
            <person name="Junaid A."/>
            <person name="Singh B."/>
            <person name="Bhatia S."/>
        </authorList>
    </citation>
    <scope>NUCLEOTIDE SEQUENCE [LARGE SCALE GENOMIC DNA]</scope>
    <source>
        <strain evidence="1">Urdbean</strain>
    </source>
</reference>
<keyword evidence="2" id="KW-1185">Reference proteome</keyword>
<dbReference type="Proteomes" id="UP001374535">
    <property type="component" value="Chromosome 1"/>
</dbReference>
<gene>
    <name evidence="1" type="ORF">V8G54_000417</name>
</gene>
<evidence type="ECO:0000313" key="1">
    <source>
        <dbReference type="EMBL" id="WVZ21873.1"/>
    </source>
</evidence>
<organism evidence="1 2">
    <name type="scientific">Vigna mungo</name>
    <name type="common">Black gram</name>
    <name type="synonym">Phaseolus mungo</name>
    <dbReference type="NCBI Taxonomy" id="3915"/>
    <lineage>
        <taxon>Eukaryota</taxon>
        <taxon>Viridiplantae</taxon>
        <taxon>Streptophyta</taxon>
        <taxon>Embryophyta</taxon>
        <taxon>Tracheophyta</taxon>
        <taxon>Spermatophyta</taxon>
        <taxon>Magnoliopsida</taxon>
        <taxon>eudicotyledons</taxon>
        <taxon>Gunneridae</taxon>
        <taxon>Pentapetalae</taxon>
        <taxon>rosids</taxon>
        <taxon>fabids</taxon>
        <taxon>Fabales</taxon>
        <taxon>Fabaceae</taxon>
        <taxon>Papilionoideae</taxon>
        <taxon>50 kb inversion clade</taxon>
        <taxon>NPAAA clade</taxon>
        <taxon>indigoferoid/millettioid clade</taxon>
        <taxon>Phaseoleae</taxon>
        <taxon>Vigna</taxon>
    </lineage>
</organism>
<sequence length="242" mass="25044">MRIHGLHAAEIRESPYLQSPVPRNRVDGTVSNCQPRDGVCMLDPELFVMATDSYIVLREEETVETVFDSGESGEDAVVGLVVSPDADLGVLVGGEDEVVGEGDGFGGVGSGLDVESVEDGAGVTVVDIDFVVRCGVEEVVGDGEGSDRARGVWGERVDAVVGDGEGDRGLVLERGNGWKGLYGEVGFERGNGGVRYGGRGCFGNERGGCGGVVCMLLLFKEGDCGVVGGGGSVGRARTCLQP</sequence>
<dbReference type="AlphaFoldDB" id="A0AAQ3S9Y1"/>
<protein>
    <submittedName>
        <fullName evidence="1">Uncharacterized protein</fullName>
    </submittedName>
</protein>
<proteinExistence type="predicted"/>